<organism evidence="4 5">
    <name type="scientific">Roseburia intestinalis L1-82</name>
    <dbReference type="NCBI Taxonomy" id="536231"/>
    <lineage>
        <taxon>Bacteria</taxon>
        <taxon>Bacillati</taxon>
        <taxon>Bacillota</taxon>
        <taxon>Clostridia</taxon>
        <taxon>Lachnospirales</taxon>
        <taxon>Lachnospiraceae</taxon>
        <taxon>Roseburia</taxon>
    </lineage>
</organism>
<name>C7G8C0_9FIRM</name>
<dbReference type="Pfam" id="PF07261">
    <property type="entry name" value="DnaB_2"/>
    <property type="match status" value="2"/>
</dbReference>
<dbReference type="AlphaFoldDB" id="C7G8C0"/>
<reference evidence="4 5" key="1">
    <citation type="submission" date="2009-08" db="EMBL/GenBank/DDBJ databases">
        <authorList>
            <person name="Weinstock G."/>
            <person name="Sodergren E."/>
            <person name="Clifton S."/>
            <person name="Fulton L."/>
            <person name="Fulton B."/>
            <person name="Courtney L."/>
            <person name="Fronick C."/>
            <person name="Harrison M."/>
            <person name="Strong C."/>
            <person name="Farmer C."/>
            <person name="Delahaunty K."/>
            <person name="Markovic C."/>
            <person name="Hall O."/>
            <person name="Minx P."/>
            <person name="Tomlinson C."/>
            <person name="Mitreva M."/>
            <person name="Nelson J."/>
            <person name="Hou S."/>
            <person name="Wollam A."/>
            <person name="Pepin K.H."/>
            <person name="Johnson M."/>
            <person name="Bhonagiri V."/>
            <person name="Nash W.E."/>
            <person name="Warren W."/>
            <person name="Chinwalla A."/>
            <person name="Mardis E.R."/>
            <person name="Wilson R.K."/>
        </authorList>
    </citation>
    <scope>NUCLEOTIDE SEQUENCE [LARGE SCALE GENOMIC DNA]</scope>
    <source>
        <strain evidence="4 5">L1-82</strain>
    </source>
</reference>
<evidence type="ECO:0000313" key="4">
    <source>
        <dbReference type="EMBL" id="EEV01963.1"/>
    </source>
</evidence>
<comment type="similarity">
    <text evidence="1">Belongs to the DnaB/DnaD family.</text>
</comment>
<dbReference type="SUPFAM" id="SSF158499">
    <property type="entry name" value="DnaD domain-like"/>
    <property type="match status" value="2"/>
</dbReference>
<feature type="domain" description="DnaB/C C-terminal" evidence="3">
    <location>
        <begin position="192"/>
        <end position="263"/>
    </location>
</feature>
<dbReference type="InterPro" id="IPR006343">
    <property type="entry name" value="DnaB/C_C"/>
</dbReference>
<dbReference type="InterPro" id="IPR034829">
    <property type="entry name" value="DnaD-like_sf"/>
</dbReference>
<dbReference type="EMBL" id="ABYJ02000052">
    <property type="protein sequence ID" value="EEV01963.1"/>
    <property type="molecule type" value="Genomic_DNA"/>
</dbReference>
<feature type="region of interest" description="Disordered" evidence="2">
    <location>
        <begin position="124"/>
        <end position="169"/>
    </location>
</feature>
<dbReference type="HOGENOM" id="CLU_050990_1_0_9"/>
<accession>C7G8C0</accession>
<dbReference type="PANTHER" id="PTHR37293:SF5">
    <property type="entry name" value="DNA REPLICATION PROTEIN"/>
    <property type="match status" value="1"/>
</dbReference>
<evidence type="ECO:0000256" key="1">
    <source>
        <dbReference type="ARBA" id="ARBA00093462"/>
    </source>
</evidence>
<dbReference type="PANTHER" id="PTHR37293">
    <property type="entry name" value="PHAGE REPLICATION PROTEIN-RELATED"/>
    <property type="match status" value="1"/>
</dbReference>
<feature type="domain" description="DnaB/C C-terminal" evidence="3">
    <location>
        <begin position="281"/>
        <end position="345"/>
    </location>
</feature>
<evidence type="ECO:0000259" key="3">
    <source>
        <dbReference type="Pfam" id="PF07261"/>
    </source>
</evidence>
<sequence>MAQQIFILILLEYYRKRVSFMAKILIHSDSASSATSVSNIFIDEYMSDANGEFVKIYLYLLRLMNAPDSAFSISSIADKFEHTEKDVKRALSYWERMHLLRLEYDTEHNLTGICLIDSASRDKTGTGDDFPENETAAETPEADSVSSLEDTYHSPDDGISSVNTESFPPKRDYTRDELKQFQENDQIAELLFVAERYLGRPLSQTDMNTFIYLYDELSFSSDLIAYLVEYCVSKNHTAIRYIEATALKWAESGIRTVTAAKQEAKIHSPAYYAVMRSFGITGRNLVPSETDYIEKWRSEYGFSIDIICAACQQTIQSIHQPSFPYTDKMLSNWRKLNVHTMEDVKRLNLEHKERTKASAQEAAGPKNKFTSIGQRSYEYDELEKMLLTTNSKH</sequence>
<comment type="caution">
    <text evidence="4">The sequence shown here is derived from an EMBL/GenBank/DDBJ whole genome shotgun (WGS) entry which is preliminary data.</text>
</comment>
<proteinExistence type="inferred from homology"/>
<gene>
    <name evidence="4" type="ORF">ROSINTL182_06144</name>
</gene>
<dbReference type="Proteomes" id="UP000004828">
    <property type="component" value="Unassembled WGS sequence"/>
</dbReference>
<dbReference type="Gene3D" id="1.10.10.630">
    <property type="entry name" value="DnaD domain-like"/>
    <property type="match status" value="2"/>
</dbReference>
<evidence type="ECO:0000313" key="5">
    <source>
        <dbReference type="Proteomes" id="UP000004828"/>
    </source>
</evidence>
<dbReference type="NCBIfam" id="TIGR01446">
    <property type="entry name" value="DnaD_dom"/>
    <property type="match status" value="2"/>
</dbReference>
<protein>
    <submittedName>
        <fullName evidence="4">DnaD domain protein</fullName>
    </submittedName>
</protein>
<evidence type="ECO:0000256" key="2">
    <source>
        <dbReference type="SAM" id="MobiDB-lite"/>
    </source>
</evidence>
<dbReference type="InterPro" id="IPR053162">
    <property type="entry name" value="DnaD"/>
</dbReference>